<dbReference type="InterPro" id="IPR040632">
    <property type="entry name" value="Sulfotransfer_4"/>
</dbReference>
<evidence type="ECO:0000313" key="1">
    <source>
        <dbReference type="EMBL" id="KAJ7606868.1"/>
    </source>
</evidence>
<evidence type="ECO:0000313" key="2">
    <source>
        <dbReference type="Proteomes" id="UP001221142"/>
    </source>
</evidence>
<keyword evidence="2" id="KW-1185">Reference proteome</keyword>
<dbReference type="EMBL" id="JARKIF010000054">
    <property type="protein sequence ID" value="KAJ7606868.1"/>
    <property type="molecule type" value="Genomic_DNA"/>
</dbReference>
<name>A0AAD7B102_9AGAR</name>
<protein>
    <recommendedName>
        <fullName evidence="3">P-loop containing nucleoside triphosphate hydrolase protein</fullName>
    </recommendedName>
</protein>
<proteinExistence type="predicted"/>
<dbReference type="PANTHER" id="PTHR36978">
    <property type="entry name" value="P-LOOP CONTAINING NUCLEOTIDE TRIPHOSPHATE HYDROLASE"/>
    <property type="match status" value="1"/>
</dbReference>
<organism evidence="1 2">
    <name type="scientific">Roridomyces roridus</name>
    <dbReference type="NCBI Taxonomy" id="1738132"/>
    <lineage>
        <taxon>Eukaryota</taxon>
        <taxon>Fungi</taxon>
        <taxon>Dikarya</taxon>
        <taxon>Basidiomycota</taxon>
        <taxon>Agaricomycotina</taxon>
        <taxon>Agaricomycetes</taxon>
        <taxon>Agaricomycetidae</taxon>
        <taxon>Agaricales</taxon>
        <taxon>Marasmiineae</taxon>
        <taxon>Mycenaceae</taxon>
        <taxon>Roridomyces</taxon>
    </lineage>
</organism>
<accession>A0AAD7B102</accession>
<gene>
    <name evidence="1" type="ORF">FB45DRAFT_847438</name>
</gene>
<dbReference type="SUPFAM" id="SSF52540">
    <property type="entry name" value="P-loop containing nucleoside triphosphate hydrolases"/>
    <property type="match status" value="1"/>
</dbReference>
<dbReference type="PANTHER" id="PTHR36978:SF4">
    <property type="entry name" value="P-LOOP CONTAINING NUCLEOSIDE TRIPHOSPHATE HYDROLASE PROTEIN"/>
    <property type="match status" value="1"/>
</dbReference>
<dbReference type="Gene3D" id="3.40.50.300">
    <property type="entry name" value="P-loop containing nucleotide triphosphate hydrolases"/>
    <property type="match status" value="1"/>
</dbReference>
<comment type="caution">
    <text evidence="1">The sequence shown here is derived from an EMBL/GenBank/DDBJ whole genome shotgun (WGS) entry which is preliminary data.</text>
</comment>
<dbReference type="InterPro" id="IPR027417">
    <property type="entry name" value="P-loop_NTPase"/>
</dbReference>
<dbReference type="Proteomes" id="UP001221142">
    <property type="component" value="Unassembled WGS sequence"/>
</dbReference>
<evidence type="ECO:0008006" key="3">
    <source>
        <dbReference type="Google" id="ProtNLM"/>
    </source>
</evidence>
<dbReference type="AlphaFoldDB" id="A0AAD7B102"/>
<dbReference type="Pfam" id="PF17784">
    <property type="entry name" value="Sulfotransfer_4"/>
    <property type="match status" value="1"/>
</dbReference>
<sequence>MGSTNIDRRTCRRVVPMEVLSLGMSRTGTASIKAALEILGYNDCYHGSSICANAQDVEMWMEAYAAKFEGRGTFGRAEWDKLLGHCVAVTDAPCNVFAAELIDAYPEAKIILVERDIESWYKSLGILIDGTFRLGRVAGFLDPFWAGRVVGSMRRWMADGFGASTPEEARKNAKSRDRAHHAQVRRLAPKDRLLEYELGSGWEPLCEFLGKDVPNVLLLRINEAAELREELEWLRRVCIARAMRNMAGGLLLRVGLVLGWYW</sequence>
<reference evidence="1" key="1">
    <citation type="submission" date="2023-03" db="EMBL/GenBank/DDBJ databases">
        <title>Massive genome expansion in bonnet fungi (Mycena s.s.) driven by repeated elements and novel gene families across ecological guilds.</title>
        <authorList>
            <consortium name="Lawrence Berkeley National Laboratory"/>
            <person name="Harder C.B."/>
            <person name="Miyauchi S."/>
            <person name="Viragh M."/>
            <person name="Kuo A."/>
            <person name="Thoen E."/>
            <person name="Andreopoulos B."/>
            <person name="Lu D."/>
            <person name="Skrede I."/>
            <person name="Drula E."/>
            <person name="Henrissat B."/>
            <person name="Morin E."/>
            <person name="Kohler A."/>
            <person name="Barry K."/>
            <person name="LaButti K."/>
            <person name="Morin E."/>
            <person name="Salamov A."/>
            <person name="Lipzen A."/>
            <person name="Mereny Z."/>
            <person name="Hegedus B."/>
            <person name="Baldrian P."/>
            <person name="Stursova M."/>
            <person name="Weitz H."/>
            <person name="Taylor A."/>
            <person name="Grigoriev I.V."/>
            <person name="Nagy L.G."/>
            <person name="Martin F."/>
            <person name="Kauserud H."/>
        </authorList>
    </citation>
    <scope>NUCLEOTIDE SEQUENCE</scope>
    <source>
        <strain evidence="1">9284</strain>
    </source>
</reference>